<keyword evidence="6" id="KW-0479">Metal-binding</keyword>
<evidence type="ECO:0000256" key="2">
    <source>
        <dbReference type="ARBA" id="ARBA00004997"/>
    </source>
</evidence>
<dbReference type="InterPro" id="IPR015795">
    <property type="entry name" value="Pyrv_Knase_C"/>
</dbReference>
<feature type="domain" description="Pyruvate kinase C-terminal" evidence="16">
    <location>
        <begin position="363"/>
        <end position="479"/>
    </location>
</feature>
<dbReference type="InterPro" id="IPR015806">
    <property type="entry name" value="Pyrv_Knase_insert_dom_sf"/>
</dbReference>
<keyword evidence="18" id="KW-1185">Reference proteome</keyword>
<comment type="caution">
    <text evidence="17">The sequence shown here is derived from an EMBL/GenBank/DDBJ whole genome shotgun (WGS) entry which is preliminary data.</text>
</comment>
<dbReference type="NCBIfam" id="NF004978">
    <property type="entry name" value="PRK06354.1"/>
    <property type="match status" value="1"/>
</dbReference>
<proteinExistence type="inferred from homology"/>
<evidence type="ECO:0000313" key="18">
    <source>
        <dbReference type="Proteomes" id="UP000269352"/>
    </source>
</evidence>
<comment type="similarity">
    <text evidence="3 14">Belongs to the pyruvate kinase family.</text>
</comment>
<protein>
    <recommendedName>
        <fullName evidence="4 13">Pyruvate kinase</fullName>
        <ecNumber evidence="4 13">2.7.1.40</ecNumber>
    </recommendedName>
</protein>
<keyword evidence="7" id="KW-0547">Nucleotide-binding</keyword>
<evidence type="ECO:0000256" key="1">
    <source>
        <dbReference type="ARBA" id="ARBA00001958"/>
    </source>
</evidence>
<gene>
    <name evidence="17" type="primary">pyk</name>
    <name evidence="17" type="ORF">NO1_1596</name>
</gene>
<keyword evidence="9" id="KW-0067">ATP-binding</keyword>
<dbReference type="Gene3D" id="2.40.33.10">
    <property type="entry name" value="PK beta-barrel domain-like"/>
    <property type="match status" value="1"/>
</dbReference>
<keyword evidence="10 14" id="KW-0460">Magnesium</keyword>
<keyword evidence="8 14" id="KW-0418">Kinase</keyword>
<dbReference type="UniPathway" id="UPA00109">
    <property type="reaction ID" value="UER00188"/>
</dbReference>
<sequence length="485" mass="53322">MLDLSRKTKIVATVGPATFPREMLEKLLAAGVNVFRFNFSHNDYERAGQAIKDLRALSEKLKTQAALFIDLQGPKIRVGKFRDGRIALREGQEFTLTVEDLLGDEQKVSTTYKPLVKDAEAGHIILLDDGRLRLEVLRKDEVNVYTRVLTGGELSNHKGMNLPGMKLSTPALTEKDKADVLRGLQMDVDYFALSFVRAAQDVLDLRGFLHAHNSEHKIIAKIEKPEAVENIDAIVAVSDAIMVARGDLGVELAIEKVPSLQKDIIRRANYGGVPVIVATQMLESMINNPLPTRAEVSDVAAAIYDWADAVMLSGETAVGKFPIETVRLMGRVAADVDIIQSGRKKKLVARKTRFIRENSMLSSLCDSADELADEIDAKAIITFSDSGRTPLLLSKYRSSVPIIAISDRLKTCSKMALYRGVIPLLGQTPFAKMSGIKQMLQEAERRSKEAGLLKDGDMVVIMAGIPIATAGSTNMIRVHRIGDPY</sequence>
<dbReference type="GO" id="GO:0016301">
    <property type="term" value="F:kinase activity"/>
    <property type="evidence" value="ECO:0007669"/>
    <property type="project" value="UniProtKB-KW"/>
</dbReference>
<dbReference type="Proteomes" id="UP000269352">
    <property type="component" value="Unassembled WGS sequence"/>
</dbReference>
<dbReference type="SUPFAM" id="SSF51621">
    <property type="entry name" value="Phosphoenolpyruvate/pyruvate domain"/>
    <property type="match status" value="1"/>
</dbReference>
<evidence type="ECO:0000256" key="13">
    <source>
        <dbReference type="NCBIfam" id="TIGR01064"/>
    </source>
</evidence>
<evidence type="ECO:0000256" key="14">
    <source>
        <dbReference type="RuleBase" id="RU000504"/>
    </source>
</evidence>
<dbReference type="Pfam" id="PF02887">
    <property type="entry name" value="PK_C"/>
    <property type="match status" value="1"/>
</dbReference>
<dbReference type="Gene3D" id="3.20.20.60">
    <property type="entry name" value="Phosphoenolpyruvate-binding domains"/>
    <property type="match status" value="1"/>
</dbReference>
<evidence type="ECO:0000256" key="9">
    <source>
        <dbReference type="ARBA" id="ARBA00022840"/>
    </source>
</evidence>
<evidence type="ECO:0000256" key="5">
    <source>
        <dbReference type="ARBA" id="ARBA00022679"/>
    </source>
</evidence>
<dbReference type="EMBL" id="BGZN01000045">
    <property type="protein sequence ID" value="GBR74418.1"/>
    <property type="molecule type" value="Genomic_DNA"/>
</dbReference>
<dbReference type="InterPro" id="IPR040442">
    <property type="entry name" value="Pyrv_kinase-like_dom_sf"/>
</dbReference>
<dbReference type="PANTHER" id="PTHR11817">
    <property type="entry name" value="PYRUVATE KINASE"/>
    <property type="match status" value="1"/>
</dbReference>
<dbReference type="InterPro" id="IPR011037">
    <property type="entry name" value="Pyrv_Knase-like_insert_dom_sf"/>
</dbReference>
<dbReference type="InterPro" id="IPR001697">
    <property type="entry name" value="Pyr_Knase"/>
</dbReference>
<dbReference type="EC" id="2.7.1.40" evidence="4 13"/>
<dbReference type="GO" id="GO:0030955">
    <property type="term" value="F:potassium ion binding"/>
    <property type="evidence" value="ECO:0007669"/>
    <property type="project" value="UniProtKB-UniRule"/>
</dbReference>
<comment type="catalytic activity">
    <reaction evidence="14">
        <text>pyruvate + ATP = phosphoenolpyruvate + ADP + H(+)</text>
        <dbReference type="Rhea" id="RHEA:18157"/>
        <dbReference type="ChEBI" id="CHEBI:15361"/>
        <dbReference type="ChEBI" id="CHEBI:15378"/>
        <dbReference type="ChEBI" id="CHEBI:30616"/>
        <dbReference type="ChEBI" id="CHEBI:58702"/>
        <dbReference type="ChEBI" id="CHEBI:456216"/>
        <dbReference type="EC" id="2.7.1.40"/>
    </reaction>
</comment>
<dbReference type="InterPro" id="IPR036918">
    <property type="entry name" value="Pyrv_Knase_C_sf"/>
</dbReference>
<evidence type="ECO:0000256" key="4">
    <source>
        <dbReference type="ARBA" id="ARBA00012142"/>
    </source>
</evidence>
<evidence type="ECO:0000256" key="8">
    <source>
        <dbReference type="ARBA" id="ARBA00022777"/>
    </source>
</evidence>
<keyword evidence="5 14" id="KW-0808">Transferase</keyword>
<dbReference type="InterPro" id="IPR015793">
    <property type="entry name" value="Pyrv_Knase_brl"/>
</dbReference>
<organism evidence="17 18">
    <name type="scientific">Termititenax aidoneus</name>
    <dbReference type="NCBI Taxonomy" id="2218524"/>
    <lineage>
        <taxon>Bacteria</taxon>
        <taxon>Bacillati</taxon>
        <taxon>Candidatus Margulisiibacteriota</taxon>
        <taxon>Candidatus Termititenacia</taxon>
        <taxon>Candidatus Termititenacales</taxon>
        <taxon>Candidatus Termititenacaceae</taxon>
        <taxon>Candidatus Termititenax</taxon>
    </lineage>
</organism>
<accession>A0A388TCP8</accession>
<evidence type="ECO:0000256" key="10">
    <source>
        <dbReference type="ARBA" id="ARBA00022842"/>
    </source>
</evidence>
<dbReference type="PRINTS" id="PR01050">
    <property type="entry name" value="PYRUVTKNASE"/>
</dbReference>
<comment type="pathway">
    <text evidence="2 14">Carbohydrate degradation; glycolysis; pyruvate from D-glyceraldehyde 3-phosphate: step 5/5.</text>
</comment>
<reference evidence="17 18" key="1">
    <citation type="journal article" date="2019" name="ISME J.">
        <title>Genome analyses of uncultured TG2/ZB3 bacteria in 'Margulisbacteria' specifically attached to ectosymbiotic spirochetes of protists in the termite gut.</title>
        <authorList>
            <person name="Utami Y.D."/>
            <person name="Kuwahara H."/>
            <person name="Igai K."/>
            <person name="Murakami T."/>
            <person name="Sugaya K."/>
            <person name="Morikawa T."/>
            <person name="Nagura Y."/>
            <person name="Yuki M."/>
            <person name="Deevong P."/>
            <person name="Inoue T."/>
            <person name="Kihara K."/>
            <person name="Lo N."/>
            <person name="Yamada A."/>
            <person name="Ohkuma M."/>
            <person name="Hongoh Y."/>
        </authorList>
    </citation>
    <scope>NUCLEOTIDE SEQUENCE [LARGE SCALE GENOMIC DNA]</scope>
    <source>
        <strain evidence="17">NkOx7-01</strain>
    </source>
</reference>
<feature type="domain" description="Pyruvate kinase barrel" evidence="15">
    <location>
        <begin position="6"/>
        <end position="326"/>
    </location>
</feature>
<evidence type="ECO:0000259" key="16">
    <source>
        <dbReference type="Pfam" id="PF02887"/>
    </source>
</evidence>
<name>A0A388TCP8_TERA1</name>
<keyword evidence="11 14" id="KW-0324">Glycolysis</keyword>
<evidence type="ECO:0000313" key="17">
    <source>
        <dbReference type="EMBL" id="GBR74418.1"/>
    </source>
</evidence>
<dbReference type="NCBIfam" id="TIGR01064">
    <property type="entry name" value="pyruv_kin"/>
    <property type="match status" value="1"/>
</dbReference>
<evidence type="ECO:0000256" key="7">
    <source>
        <dbReference type="ARBA" id="ARBA00022741"/>
    </source>
</evidence>
<dbReference type="GO" id="GO:0005524">
    <property type="term" value="F:ATP binding"/>
    <property type="evidence" value="ECO:0007669"/>
    <property type="project" value="UniProtKB-KW"/>
</dbReference>
<dbReference type="Gene3D" id="3.40.1380.20">
    <property type="entry name" value="Pyruvate kinase, C-terminal domain"/>
    <property type="match status" value="1"/>
</dbReference>
<comment type="cofactor">
    <cofactor evidence="1">
        <name>K(+)</name>
        <dbReference type="ChEBI" id="CHEBI:29103"/>
    </cofactor>
</comment>
<dbReference type="FunFam" id="2.40.33.10:FF:000001">
    <property type="entry name" value="Pyruvate kinase"/>
    <property type="match status" value="1"/>
</dbReference>
<dbReference type="SUPFAM" id="SSF52935">
    <property type="entry name" value="PK C-terminal domain-like"/>
    <property type="match status" value="1"/>
</dbReference>
<dbReference type="GO" id="GO:0004743">
    <property type="term" value="F:pyruvate kinase activity"/>
    <property type="evidence" value="ECO:0007669"/>
    <property type="project" value="UniProtKB-UniRule"/>
</dbReference>
<dbReference type="SUPFAM" id="SSF50800">
    <property type="entry name" value="PK beta-barrel domain-like"/>
    <property type="match status" value="1"/>
</dbReference>
<dbReference type="InterPro" id="IPR015813">
    <property type="entry name" value="Pyrv/PenolPyrv_kinase-like_dom"/>
</dbReference>
<evidence type="ECO:0000256" key="6">
    <source>
        <dbReference type="ARBA" id="ARBA00022723"/>
    </source>
</evidence>
<dbReference type="Pfam" id="PF00224">
    <property type="entry name" value="PK"/>
    <property type="match status" value="1"/>
</dbReference>
<evidence type="ECO:0000256" key="3">
    <source>
        <dbReference type="ARBA" id="ARBA00008663"/>
    </source>
</evidence>
<keyword evidence="12 17" id="KW-0670">Pyruvate</keyword>
<dbReference type="NCBIfam" id="NF004491">
    <property type="entry name" value="PRK05826.1"/>
    <property type="match status" value="1"/>
</dbReference>
<evidence type="ECO:0000259" key="15">
    <source>
        <dbReference type="Pfam" id="PF00224"/>
    </source>
</evidence>
<evidence type="ECO:0000256" key="12">
    <source>
        <dbReference type="ARBA" id="ARBA00023317"/>
    </source>
</evidence>
<dbReference type="AlphaFoldDB" id="A0A388TCP8"/>
<dbReference type="GO" id="GO:0000287">
    <property type="term" value="F:magnesium ion binding"/>
    <property type="evidence" value="ECO:0007669"/>
    <property type="project" value="UniProtKB-UniRule"/>
</dbReference>
<evidence type="ECO:0000256" key="11">
    <source>
        <dbReference type="ARBA" id="ARBA00023152"/>
    </source>
</evidence>